<sequence>MSALVLRIPYSNFPSSVGLILTMSETDTNPTVSGGKHVKVNGVENAYSLCLSVADPHSSGFQNTQLRLEFFFRGKNSLA</sequence>
<proteinExistence type="predicted"/>
<reference evidence="1 2" key="1">
    <citation type="journal article" date="2015" name="Genome Biol. Evol.">
        <title>Comparative Genomics of a Bacterivorous Green Alga Reveals Evolutionary Causalities and Consequences of Phago-Mixotrophic Mode of Nutrition.</title>
        <authorList>
            <person name="Burns J.A."/>
            <person name="Paasch A."/>
            <person name="Narechania A."/>
            <person name="Kim E."/>
        </authorList>
    </citation>
    <scope>NUCLEOTIDE SEQUENCE [LARGE SCALE GENOMIC DNA]</scope>
    <source>
        <strain evidence="1 2">PLY_AMNH</strain>
    </source>
</reference>
<dbReference type="Proteomes" id="UP001190700">
    <property type="component" value="Unassembled WGS sequence"/>
</dbReference>
<protein>
    <submittedName>
        <fullName evidence="1">Uncharacterized protein</fullName>
    </submittedName>
</protein>
<accession>A0AAE0C6L0</accession>
<dbReference type="EMBL" id="LGRX02027868">
    <property type="protein sequence ID" value="KAK3248688.1"/>
    <property type="molecule type" value="Genomic_DNA"/>
</dbReference>
<evidence type="ECO:0000313" key="1">
    <source>
        <dbReference type="EMBL" id="KAK3248688.1"/>
    </source>
</evidence>
<comment type="caution">
    <text evidence="1">The sequence shown here is derived from an EMBL/GenBank/DDBJ whole genome shotgun (WGS) entry which is preliminary data.</text>
</comment>
<evidence type="ECO:0000313" key="2">
    <source>
        <dbReference type="Proteomes" id="UP001190700"/>
    </source>
</evidence>
<gene>
    <name evidence="1" type="ORF">CYMTET_41850</name>
</gene>
<organism evidence="1 2">
    <name type="scientific">Cymbomonas tetramitiformis</name>
    <dbReference type="NCBI Taxonomy" id="36881"/>
    <lineage>
        <taxon>Eukaryota</taxon>
        <taxon>Viridiplantae</taxon>
        <taxon>Chlorophyta</taxon>
        <taxon>Pyramimonadophyceae</taxon>
        <taxon>Pyramimonadales</taxon>
        <taxon>Pyramimonadaceae</taxon>
        <taxon>Cymbomonas</taxon>
    </lineage>
</organism>
<keyword evidence="2" id="KW-1185">Reference proteome</keyword>
<dbReference type="AlphaFoldDB" id="A0AAE0C6L0"/>
<name>A0AAE0C6L0_9CHLO</name>